<dbReference type="InterPro" id="IPR015422">
    <property type="entry name" value="PyrdxlP-dep_Trfase_small"/>
</dbReference>
<dbReference type="RefSeq" id="WP_165105062.1">
    <property type="nucleotide sequence ID" value="NZ_JAAKYA010000004.1"/>
</dbReference>
<dbReference type="PANTHER" id="PTHR43092">
    <property type="entry name" value="L-CYSTEINE DESULFHYDRASE"/>
    <property type="match status" value="1"/>
</dbReference>
<feature type="domain" description="Aminotransferase class V" evidence="2">
    <location>
        <begin position="48"/>
        <end position="356"/>
    </location>
</feature>
<dbReference type="PANTHER" id="PTHR43092:SF2">
    <property type="entry name" value="HERCYNYLCYSTEINE SULFOXIDE LYASE"/>
    <property type="match status" value="1"/>
</dbReference>
<dbReference type="InterPro" id="IPR015421">
    <property type="entry name" value="PyrdxlP-dep_Trfase_major"/>
</dbReference>
<dbReference type="GO" id="GO:0008483">
    <property type="term" value="F:transaminase activity"/>
    <property type="evidence" value="ECO:0007669"/>
    <property type="project" value="UniProtKB-KW"/>
</dbReference>
<keyword evidence="3" id="KW-0032">Aminotransferase</keyword>
<dbReference type="InterPro" id="IPR000192">
    <property type="entry name" value="Aminotrans_V_dom"/>
</dbReference>
<dbReference type="SUPFAM" id="SSF53383">
    <property type="entry name" value="PLP-dependent transferases"/>
    <property type="match status" value="1"/>
</dbReference>
<proteinExistence type="predicted"/>
<dbReference type="AlphaFoldDB" id="A0A6M1RRE8"/>
<comment type="caution">
    <text evidence="3">The sequence shown here is derived from an EMBL/GenBank/DDBJ whole genome shotgun (WGS) entry which is preliminary data.</text>
</comment>
<keyword evidence="3" id="KW-0808">Transferase</keyword>
<dbReference type="InterPro" id="IPR015424">
    <property type="entry name" value="PyrdxlP-dep_Trfase"/>
</dbReference>
<dbReference type="Proteomes" id="UP000477311">
    <property type="component" value="Unassembled WGS sequence"/>
</dbReference>
<dbReference type="Pfam" id="PF00266">
    <property type="entry name" value="Aminotran_5"/>
    <property type="match status" value="1"/>
</dbReference>
<dbReference type="EMBL" id="JAAKYA010000004">
    <property type="protein sequence ID" value="NGO37861.1"/>
    <property type="molecule type" value="Genomic_DNA"/>
</dbReference>
<evidence type="ECO:0000313" key="3">
    <source>
        <dbReference type="EMBL" id="NGO37861.1"/>
    </source>
</evidence>
<accession>A0A6M1RRE8</accession>
<organism evidence="3 4">
    <name type="scientific">Limisphaera ngatamarikiensis</name>
    <dbReference type="NCBI Taxonomy" id="1324935"/>
    <lineage>
        <taxon>Bacteria</taxon>
        <taxon>Pseudomonadati</taxon>
        <taxon>Verrucomicrobiota</taxon>
        <taxon>Verrucomicrobiia</taxon>
        <taxon>Limisphaerales</taxon>
        <taxon>Limisphaeraceae</taxon>
        <taxon>Limisphaera</taxon>
    </lineage>
</organism>
<name>A0A6M1RRE8_9BACT</name>
<evidence type="ECO:0000256" key="1">
    <source>
        <dbReference type="ARBA" id="ARBA00022898"/>
    </source>
</evidence>
<protein>
    <submittedName>
        <fullName evidence="3">Aminotransferase class V-fold PLP-dependent enzyme</fullName>
    </submittedName>
</protein>
<evidence type="ECO:0000259" key="2">
    <source>
        <dbReference type="Pfam" id="PF00266"/>
    </source>
</evidence>
<evidence type="ECO:0000313" key="4">
    <source>
        <dbReference type="Proteomes" id="UP000477311"/>
    </source>
</evidence>
<dbReference type="Gene3D" id="3.40.640.10">
    <property type="entry name" value="Type I PLP-dependent aspartate aminotransferase-like (Major domain)"/>
    <property type="match status" value="1"/>
</dbReference>
<keyword evidence="1" id="KW-0663">Pyridoxal phosphate</keyword>
<dbReference type="Gene3D" id="3.90.1150.10">
    <property type="entry name" value="Aspartate Aminotransferase, domain 1"/>
    <property type="match status" value="1"/>
</dbReference>
<reference evidence="3 4" key="1">
    <citation type="submission" date="2020-02" db="EMBL/GenBank/DDBJ databases">
        <title>Draft genome sequence of Limisphaera ngatamarikiensis NGM72.4T, a thermophilic Verrucomicrobia grouped in subdivision 3.</title>
        <authorList>
            <person name="Carere C.R."/>
            <person name="Steen J."/>
            <person name="Hugenholtz P."/>
            <person name="Stott M.B."/>
        </authorList>
    </citation>
    <scope>NUCLEOTIDE SEQUENCE [LARGE SCALE GENOMIC DNA]</scope>
    <source>
        <strain evidence="3 4">NGM72.4</strain>
    </source>
</reference>
<sequence length="421" mass="47273">MNTTSTNTQPPVPPTSDPLLTRRFGSTDFWALHPNITFLNHGAFGSCPRPVLQRQHTLQNHIENQPVRFFVDEFEPLWDAARTELARFLGTSPDRLVFVRNATEGVNILLRAFPWQPGDEVLVTDHEYNACRNALHRIATEHHARICIVQIPFPIPGPDAVLNLLLNALSPHTRLALLDHVTSPTGLVFPIETIVPTLRQHGVEVIVDGAHGPGLLPLQLDALNCLGYTGNCHKWLCAPKGAAFLCVRPDFQTRVRPLITSHGANSNRTDRNRFLLEFGWMGTMDPTPWLCVPEAIRTVGSLLPGGWPAIQQRNRTLALHLRNRLCQLFQIPPPAPDSMLAAMVAIPLPPAAPDDIPRIRNGLDPLCDLLWQQHRIEVPVFPWPQPPARVLRVSTHLYNCWDDCERLLDALGRWKHSLQAR</sequence>
<keyword evidence="4" id="KW-1185">Reference proteome</keyword>
<gene>
    <name evidence="3" type="ORF">G4L39_00375</name>
</gene>